<dbReference type="GO" id="GO:0016747">
    <property type="term" value="F:acyltransferase activity, transferring groups other than amino-acyl groups"/>
    <property type="evidence" value="ECO:0007669"/>
    <property type="project" value="InterPro"/>
</dbReference>
<dbReference type="InterPro" id="IPR000182">
    <property type="entry name" value="GNAT_dom"/>
</dbReference>
<name>A0AAN6XV79_9PEZI</name>
<gene>
    <name evidence="2" type="ORF">QBC37DRAFT_299136</name>
</gene>
<protein>
    <submittedName>
        <fullName evidence="2">Acyl-CoA N-acyltransferase</fullName>
    </submittedName>
</protein>
<dbReference type="InterPro" id="IPR052523">
    <property type="entry name" value="Trichothecene_AcTrans"/>
</dbReference>
<accession>A0AAN6XV79</accession>
<dbReference type="Gene3D" id="3.40.630.30">
    <property type="match status" value="1"/>
</dbReference>
<organism evidence="2 3">
    <name type="scientific">Rhypophila decipiens</name>
    <dbReference type="NCBI Taxonomy" id="261697"/>
    <lineage>
        <taxon>Eukaryota</taxon>
        <taxon>Fungi</taxon>
        <taxon>Dikarya</taxon>
        <taxon>Ascomycota</taxon>
        <taxon>Pezizomycotina</taxon>
        <taxon>Sordariomycetes</taxon>
        <taxon>Sordariomycetidae</taxon>
        <taxon>Sordariales</taxon>
        <taxon>Naviculisporaceae</taxon>
        <taxon>Rhypophila</taxon>
    </lineage>
</organism>
<evidence type="ECO:0000313" key="2">
    <source>
        <dbReference type="EMBL" id="KAK4207236.1"/>
    </source>
</evidence>
<comment type="caution">
    <text evidence="2">The sequence shown here is derived from an EMBL/GenBank/DDBJ whole genome shotgun (WGS) entry which is preliminary data.</text>
</comment>
<dbReference type="CDD" id="cd04301">
    <property type="entry name" value="NAT_SF"/>
    <property type="match status" value="1"/>
</dbReference>
<evidence type="ECO:0000259" key="1">
    <source>
        <dbReference type="PROSITE" id="PS51186"/>
    </source>
</evidence>
<dbReference type="EMBL" id="MU858309">
    <property type="protein sequence ID" value="KAK4207236.1"/>
    <property type="molecule type" value="Genomic_DNA"/>
</dbReference>
<reference evidence="2" key="2">
    <citation type="submission" date="2023-05" db="EMBL/GenBank/DDBJ databases">
        <authorList>
            <consortium name="Lawrence Berkeley National Laboratory"/>
            <person name="Steindorff A."/>
            <person name="Hensen N."/>
            <person name="Bonometti L."/>
            <person name="Westerberg I."/>
            <person name="Brannstrom I.O."/>
            <person name="Guillou S."/>
            <person name="Cros-Aarteil S."/>
            <person name="Calhoun S."/>
            <person name="Haridas S."/>
            <person name="Kuo A."/>
            <person name="Mondo S."/>
            <person name="Pangilinan J."/>
            <person name="Riley R."/>
            <person name="Labutti K."/>
            <person name="Andreopoulos B."/>
            <person name="Lipzen A."/>
            <person name="Chen C."/>
            <person name="Yanf M."/>
            <person name="Daum C."/>
            <person name="Ng V."/>
            <person name="Clum A."/>
            <person name="Ohm R."/>
            <person name="Martin F."/>
            <person name="Silar P."/>
            <person name="Natvig D."/>
            <person name="Lalanne C."/>
            <person name="Gautier V."/>
            <person name="Ament-Velasquez S.L."/>
            <person name="Kruys A."/>
            <person name="Hutchinson M.I."/>
            <person name="Powell A.J."/>
            <person name="Barry K."/>
            <person name="Miller A.N."/>
            <person name="Grigoriev I.V."/>
            <person name="Debuchy R."/>
            <person name="Gladieux P."/>
            <person name="Thoren M.H."/>
            <person name="Johannesson H."/>
        </authorList>
    </citation>
    <scope>NUCLEOTIDE SEQUENCE</scope>
    <source>
        <strain evidence="2">PSN293</strain>
    </source>
</reference>
<dbReference type="PROSITE" id="PS51186">
    <property type="entry name" value="GNAT"/>
    <property type="match status" value="1"/>
</dbReference>
<dbReference type="SUPFAM" id="SSF55729">
    <property type="entry name" value="Acyl-CoA N-acyltransferases (Nat)"/>
    <property type="match status" value="1"/>
</dbReference>
<dbReference type="InterPro" id="IPR016181">
    <property type="entry name" value="Acyl_CoA_acyltransferase"/>
</dbReference>
<sequence>MSDGPNLPNASGFTLRDATEKDLDDITRVHVEGFTEEPQVLYCYPWRHKYPEDHWNWTKREYAEYLQQPSKYVVHVIKASVPDQASGLGVTKPFGIAVWNIAVLTKSMAADPGLDQRRDIDKRRLEAFLEKAGQRFKTYFWGEEQVNLSTLVVHPDFRRRGGGTMLITWGIKRAESKGWPATLCASPMGRFLYEHLGFQTIATEVVQVEGEEETLESTVMVLPPKEGL</sequence>
<dbReference type="Proteomes" id="UP001301769">
    <property type="component" value="Unassembled WGS sequence"/>
</dbReference>
<dbReference type="PANTHER" id="PTHR42791:SF2">
    <property type="entry name" value="N-ACETYLTRANSFERASE DOMAIN-CONTAINING PROTEIN"/>
    <property type="match status" value="1"/>
</dbReference>
<dbReference type="Pfam" id="PF13508">
    <property type="entry name" value="Acetyltransf_7"/>
    <property type="match status" value="1"/>
</dbReference>
<dbReference type="PANTHER" id="PTHR42791">
    <property type="entry name" value="GNAT FAMILY ACETYLTRANSFERASE"/>
    <property type="match status" value="1"/>
</dbReference>
<feature type="domain" description="N-acetyltransferase" evidence="1">
    <location>
        <begin position="13"/>
        <end position="225"/>
    </location>
</feature>
<dbReference type="AlphaFoldDB" id="A0AAN6XV79"/>
<proteinExistence type="predicted"/>
<keyword evidence="3" id="KW-1185">Reference proteome</keyword>
<evidence type="ECO:0000313" key="3">
    <source>
        <dbReference type="Proteomes" id="UP001301769"/>
    </source>
</evidence>
<reference evidence="2" key="1">
    <citation type="journal article" date="2023" name="Mol. Phylogenet. Evol.">
        <title>Genome-scale phylogeny and comparative genomics of the fungal order Sordariales.</title>
        <authorList>
            <person name="Hensen N."/>
            <person name="Bonometti L."/>
            <person name="Westerberg I."/>
            <person name="Brannstrom I.O."/>
            <person name="Guillou S."/>
            <person name="Cros-Aarteil S."/>
            <person name="Calhoun S."/>
            <person name="Haridas S."/>
            <person name="Kuo A."/>
            <person name="Mondo S."/>
            <person name="Pangilinan J."/>
            <person name="Riley R."/>
            <person name="LaButti K."/>
            <person name="Andreopoulos B."/>
            <person name="Lipzen A."/>
            <person name="Chen C."/>
            <person name="Yan M."/>
            <person name="Daum C."/>
            <person name="Ng V."/>
            <person name="Clum A."/>
            <person name="Steindorff A."/>
            <person name="Ohm R.A."/>
            <person name="Martin F."/>
            <person name="Silar P."/>
            <person name="Natvig D.O."/>
            <person name="Lalanne C."/>
            <person name="Gautier V."/>
            <person name="Ament-Velasquez S.L."/>
            <person name="Kruys A."/>
            <person name="Hutchinson M.I."/>
            <person name="Powell A.J."/>
            <person name="Barry K."/>
            <person name="Miller A.N."/>
            <person name="Grigoriev I.V."/>
            <person name="Debuchy R."/>
            <person name="Gladieux P."/>
            <person name="Hiltunen Thoren M."/>
            <person name="Johannesson H."/>
        </authorList>
    </citation>
    <scope>NUCLEOTIDE SEQUENCE</scope>
    <source>
        <strain evidence="2">PSN293</strain>
    </source>
</reference>